<keyword evidence="3" id="KW-1185">Reference proteome</keyword>
<reference evidence="2" key="2">
    <citation type="submission" date="2021-04" db="EMBL/GenBank/DDBJ databases">
        <authorList>
            <person name="Podell S."/>
        </authorList>
    </citation>
    <scope>NUCLEOTIDE SEQUENCE</scope>
    <source>
        <strain evidence="2">Hildebrandi</strain>
    </source>
</reference>
<dbReference type="EMBL" id="JAGRRH010000013">
    <property type="protein sequence ID" value="KAG7361651.1"/>
    <property type="molecule type" value="Genomic_DNA"/>
</dbReference>
<reference evidence="2" key="1">
    <citation type="journal article" date="2021" name="Sci. Rep.">
        <title>Diploid genomic architecture of Nitzschia inconspicua, an elite biomass production diatom.</title>
        <authorList>
            <person name="Oliver A."/>
            <person name="Podell S."/>
            <person name="Pinowska A."/>
            <person name="Traller J.C."/>
            <person name="Smith S.R."/>
            <person name="McClure R."/>
            <person name="Beliaev A."/>
            <person name="Bohutskyi P."/>
            <person name="Hill E.A."/>
            <person name="Rabines A."/>
            <person name="Zheng H."/>
            <person name="Allen L.Z."/>
            <person name="Kuo A."/>
            <person name="Grigoriev I.V."/>
            <person name="Allen A.E."/>
            <person name="Hazlebeck D."/>
            <person name="Allen E.E."/>
        </authorList>
    </citation>
    <scope>NUCLEOTIDE SEQUENCE</scope>
    <source>
        <strain evidence="2">Hildebrandi</strain>
    </source>
</reference>
<feature type="region of interest" description="Disordered" evidence="1">
    <location>
        <begin position="40"/>
        <end position="87"/>
    </location>
</feature>
<evidence type="ECO:0000256" key="1">
    <source>
        <dbReference type="SAM" id="MobiDB-lite"/>
    </source>
</evidence>
<name>A0A9K3LIP4_9STRA</name>
<dbReference type="PANTHER" id="PTHR15967">
    <property type="entry name" value="E2F-ASSOCIATED PHOSPHOPROTEIN"/>
    <property type="match status" value="1"/>
</dbReference>
<comment type="caution">
    <text evidence="2">The sequence shown here is derived from an EMBL/GenBank/DDBJ whole genome shotgun (WGS) entry which is preliminary data.</text>
</comment>
<dbReference type="Pfam" id="PF10238">
    <property type="entry name" value="Eapp_C"/>
    <property type="match status" value="1"/>
</dbReference>
<feature type="compositionally biased region" description="Polar residues" evidence="1">
    <location>
        <begin position="138"/>
        <end position="147"/>
    </location>
</feature>
<feature type="region of interest" description="Disordered" evidence="1">
    <location>
        <begin position="122"/>
        <end position="149"/>
    </location>
</feature>
<protein>
    <submittedName>
        <fullName evidence="2">E2F-associated phosphodomain containing protein</fullName>
    </submittedName>
</protein>
<evidence type="ECO:0000313" key="2">
    <source>
        <dbReference type="EMBL" id="KAG7361651.1"/>
    </source>
</evidence>
<accession>A0A9K3LIP4</accession>
<dbReference type="AlphaFoldDB" id="A0A9K3LIP4"/>
<dbReference type="OrthoDB" id="122464at2759"/>
<dbReference type="Proteomes" id="UP000693970">
    <property type="component" value="Unassembled WGS sequence"/>
</dbReference>
<evidence type="ECO:0000313" key="3">
    <source>
        <dbReference type="Proteomes" id="UP000693970"/>
    </source>
</evidence>
<organism evidence="2 3">
    <name type="scientific">Nitzschia inconspicua</name>
    <dbReference type="NCBI Taxonomy" id="303405"/>
    <lineage>
        <taxon>Eukaryota</taxon>
        <taxon>Sar</taxon>
        <taxon>Stramenopiles</taxon>
        <taxon>Ochrophyta</taxon>
        <taxon>Bacillariophyta</taxon>
        <taxon>Bacillariophyceae</taxon>
        <taxon>Bacillariophycidae</taxon>
        <taxon>Bacillariales</taxon>
        <taxon>Bacillariaceae</taxon>
        <taxon>Nitzschia</taxon>
    </lineage>
</organism>
<proteinExistence type="predicted"/>
<dbReference type="PANTHER" id="PTHR15967:SF0">
    <property type="entry name" value="E2F-ASSOCIATED PHOSPHOPROTEIN"/>
    <property type="match status" value="1"/>
</dbReference>
<feature type="compositionally biased region" description="Acidic residues" evidence="1">
    <location>
        <begin position="53"/>
        <end position="65"/>
    </location>
</feature>
<sequence length="317" mass="36119">MVRIQQMQDRGAAVVAAGIDLDHAVVSGEESDDHHVLVFPSDAHQQDYHLDSCDDDDDEEEEEEETMSRSLGDGNTAGNGRLLHGREDDDLYDKNLDAEDEAYVYKNMRGGVREMVTILQRSEQQDHDDSMNGAQDAAVSSSQTQRRQLPVYKPRNSDGVLSCPCCFNIVCMDCQRHNRYPNQFRAIFVMGITVDWCKILVHDPLHQALIPKSEMSSPEYEEMEQLPTRPQQQQRHHHAVPMVDEEEQHDIALVDQQSLSWLEEPVAAFTRWRPPPTKVGEYFAVECATCRTQVAALDMREEVYHFHGCLESSAPTY</sequence>
<dbReference type="GO" id="GO:0005634">
    <property type="term" value="C:nucleus"/>
    <property type="evidence" value="ECO:0007669"/>
    <property type="project" value="TreeGrafter"/>
</dbReference>
<dbReference type="InterPro" id="IPR019370">
    <property type="entry name" value="E2F-assoc_phosphoprotein"/>
</dbReference>
<gene>
    <name evidence="2" type="ORF">IV203_036752</name>
</gene>